<sequence>MLLMIDNYDSFTYNLVQYFGELGQVVEVHRNDEITIEEIDQLKPEFLVISPGPCTPNEAGISIEAIQHFSGKIPMLGVCLGFQAMVQAYGGNVVGAKKIMHGKVSSVHHTNKGVFTELKNPLNATRYHSLVAEQSSLPDCFEITSWTEDDQGEIDEIMGIRHKELAVEGVQFHPESILTEEGHEMLDNFLKGKAL</sequence>
<reference evidence="3" key="1">
    <citation type="submission" date="2016-10" db="EMBL/GenBank/DDBJ databases">
        <authorList>
            <person name="de Groot N.N."/>
        </authorList>
    </citation>
    <scope>NUCLEOTIDE SEQUENCE</scope>
</reference>
<dbReference type="GO" id="GO:0000162">
    <property type="term" value="P:L-tryptophan biosynthetic process"/>
    <property type="evidence" value="ECO:0007669"/>
    <property type="project" value="TreeGrafter"/>
</dbReference>
<name>A0A1W1D6D8_9ZZZZ</name>
<dbReference type="CDD" id="cd01743">
    <property type="entry name" value="GATase1_Anthranilate_Synthase"/>
    <property type="match status" value="1"/>
</dbReference>
<dbReference type="InterPro" id="IPR017926">
    <property type="entry name" value="GATASE"/>
</dbReference>
<organism evidence="3">
    <name type="scientific">hydrothermal vent metagenome</name>
    <dbReference type="NCBI Taxonomy" id="652676"/>
    <lineage>
        <taxon>unclassified sequences</taxon>
        <taxon>metagenomes</taxon>
        <taxon>ecological metagenomes</taxon>
    </lineage>
</organism>
<gene>
    <name evidence="3" type="ORF">MNB_SUP05-10-535</name>
</gene>
<dbReference type="InterPro" id="IPR029062">
    <property type="entry name" value="Class_I_gatase-like"/>
</dbReference>
<keyword evidence="1" id="KW-0315">Glutamine amidotransferase</keyword>
<feature type="domain" description="Glutamine amidotransferase" evidence="2">
    <location>
        <begin position="3"/>
        <end position="190"/>
    </location>
</feature>
<dbReference type="PRINTS" id="PR00097">
    <property type="entry name" value="ANTSNTHASEII"/>
</dbReference>
<dbReference type="FunFam" id="3.40.50.880:FF:000003">
    <property type="entry name" value="Anthranilate synthase component II"/>
    <property type="match status" value="1"/>
</dbReference>
<proteinExistence type="predicted"/>
<dbReference type="AlphaFoldDB" id="A0A1W1D6D8"/>
<dbReference type="EMBL" id="FPHQ01000003">
    <property type="protein sequence ID" value="SFV75992.1"/>
    <property type="molecule type" value="Genomic_DNA"/>
</dbReference>
<dbReference type="InterPro" id="IPR006221">
    <property type="entry name" value="TrpG/PapA_dom"/>
</dbReference>
<dbReference type="PANTHER" id="PTHR43418">
    <property type="entry name" value="MULTIFUNCTIONAL TRYPTOPHAN BIOSYNTHESIS PROTEIN-RELATED"/>
    <property type="match status" value="1"/>
</dbReference>
<keyword evidence="3" id="KW-0456">Lyase</keyword>
<dbReference type="PRINTS" id="PR00096">
    <property type="entry name" value="GATASE"/>
</dbReference>
<keyword evidence="3" id="KW-0032">Aminotransferase</keyword>
<dbReference type="Pfam" id="PF00117">
    <property type="entry name" value="GATase"/>
    <property type="match status" value="1"/>
</dbReference>
<dbReference type="SUPFAM" id="SSF52317">
    <property type="entry name" value="Class I glutamine amidotransferase-like"/>
    <property type="match status" value="1"/>
</dbReference>
<dbReference type="EC" id="4.1.3.27" evidence="3"/>
<dbReference type="PANTHER" id="PTHR43418:SF4">
    <property type="entry name" value="MULTIFUNCTIONAL TRYPTOPHAN BIOSYNTHESIS PROTEIN"/>
    <property type="match status" value="1"/>
</dbReference>
<dbReference type="GO" id="GO:0004049">
    <property type="term" value="F:anthranilate synthase activity"/>
    <property type="evidence" value="ECO:0007669"/>
    <property type="project" value="UniProtKB-EC"/>
</dbReference>
<protein>
    <submittedName>
        <fullName evidence="3">Anthranilate synthase, amidotransferase component @ Para-aminobenzoate synthase, amidotransferase component</fullName>
        <ecNumber evidence="3">2.6.1.85</ecNumber>
        <ecNumber evidence="3">4.1.3.27</ecNumber>
    </submittedName>
</protein>
<dbReference type="Gene3D" id="3.40.50.880">
    <property type="match status" value="1"/>
</dbReference>
<dbReference type="EC" id="2.6.1.85" evidence="3"/>
<evidence type="ECO:0000259" key="2">
    <source>
        <dbReference type="Pfam" id="PF00117"/>
    </source>
</evidence>
<keyword evidence="3" id="KW-0808">Transferase</keyword>
<dbReference type="InterPro" id="IPR050472">
    <property type="entry name" value="Anth_synth/Amidotransfase"/>
</dbReference>
<dbReference type="GO" id="GO:0005829">
    <property type="term" value="C:cytosol"/>
    <property type="evidence" value="ECO:0007669"/>
    <property type="project" value="TreeGrafter"/>
</dbReference>
<evidence type="ECO:0000256" key="1">
    <source>
        <dbReference type="ARBA" id="ARBA00022962"/>
    </source>
</evidence>
<dbReference type="NCBIfam" id="TIGR00566">
    <property type="entry name" value="trpG_papA"/>
    <property type="match status" value="1"/>
</dbReference>
<dbReference type="PROSITE" id="PS51273">
    <property type="entry name" value="GATASE_TYPE_1"/>
    <property type="match status" value="1"/>
</dbReference>
<evidence type="ECO:0000313" key="3">
    <source>
        <dbReference type="EMBL" id="SFV75992.1"/>
    </source>
</evidence>
<accession>A0A1W1D6D8</accession>
<dbReference type="GO" id="GO:0046820">
    <property type="term" value="F:4-amino-4-deoxychorismate synthase activity"/>
    <property type="evidence" value="ECO:0007669"/>
    <property type="project" value="UniProtKB-EC"/>
</dbReference>